<evidence type="ECO:0000256" key="9">
    <source>
        <dbReference type="ARBA" id="ARBA00031306"/>
    </source>
</evidence>
<keyword evidence="8 11" id="KW-0460">Magnesium</keyword>
<evidence type="ECO:0000256" key="3">
    <source>
        <dbReference type="ARBA" id="ARBA00016337"/>
    </source>
</evidence>
<sequence>MGSRFDITVVADDETNANVEIDRAIAEITRIERLISSWDANSQTSEINRNAGIRPVKVEAELFQLIERAINISKLTDGAFDITYASMDKIWKFDGTMKEMPGEKEIANSVAKVGYDKIILDKENSTVFLKAEGMKIGFGAIGKGYAADQAKNLLMAKGVPAGIINASGDMNTWGKQPNGEEWQVAITNPMDKSKSYGLLPITDGAVVTSGNYEKFVEFNGTHYTHIIDPRSGMPSSGIISVTVFAPKAELADALATSVFVMGVEVGLNRINQLPKVECIIIDDTGKVFTSDNIQIKKL</sequence>
<dbReference type="PANTHER" id="PTHR30040:SF2">
    <property type="entry name" value="FAD:PROTEIN FMN TRANSFERASE"/>
    <property type="match status" value="1"/>
</dbReference>
<dbReference type="Pfam" id="PF02424">
    <property type="entry name" value="ApbE"/>
    <property type="match status" value="1"/>
</dbReference>
<comment type="caution">
    <text evidence="12">The sequence shown here is derived from an EMBL/GenBank/DDBJ whole genome shotgun (WGS) entry which is preliminary data.</text>
</comment>
<dbReference type="InterPro" id="IPR024932">
    <property type="entry name" value="ApbE"/>
</dbReference>
<evidence type="ECO:0000256" key="5">
    <source>
        <dbReference type="ARBA" id="ARBA00022679"/>
    </source>
</evidence>
<dbReference type="GO" id="GO:0016740">
    <property type="term" value="F:transferase activity"/>
    <property type="evidence" value="ECO:0007669"/>
    <property type="project" value="UniProtKB-KW"/>
</dbReference>
<dbReference type="SUPFAM" id="SSF143631">
    <property type="entry name" value="ApbE-like"/>
    <property type="match status" value="1"/>
</dbReference>
<evidence type="ECO:0000256" key="2">
    <source>
        <dbReference type="ARBA" id="ARBA00011955"/>
    </source>
</evidence>
<evidence type="ECO:0000256" key="10">
    <source>
        <dbReference type="ARBA" id="ARBA00048540"/>
    </source>
</evidence>
<dbReference type="Gene3D" id="3.10.520.10">
    <property type="entry name" value="ApbE-like domains"/>
    <property type="match status" value="1"/>
</dbReference>
<comment type="cofactor">
    <cofactor evidence="1">
        <name>Mg(2+)</name>
        <dbReference type="ChEBI" id="CHEBI:18420"/>
    </cofactor>
</comment>
<keyword evidence="7 11" id="KW-0274">FAD</keyword>
<keyword evidence="13" id="KW-1185">Reference proteome</keyword>
<dbReference type="Proteomes" id="UP000636010">
    <property type="component" value="Unassembled WGS sequence"/>
</dbReference>
<evidence type="ECO:0000256" key="7">
    <source>
        <dbReference type="ARBA" id="ARBA00022827"/>
    </source>
</evidence>
<gene>
    <name evidence="12" type="primary">apbE</name>
    <name evidence="12" type="ORF">GCM10011506_04340</name>
</gene>
<evidence type="ECO:0000256" key="4">
    <source>
        <dbReference type="ARBA" id="ARBA00022630"/>
    </source>
</evidence>
<protein>
    <recommendedName>
        <fullName evidence="3 11">FAD:protein FMN transferase</fullName>
        <ecNumber evidence="2 11">2.7.1.180</ecNumber>
    </recommendedName>
    <alternativeName>
        <fullName evidence="9 11">Flavin transferase</fullName>
    </alternativeName>
</protein>
<name>A0ABQ1LDL2_9BACT</name>
<dbReference type="InterPro" id="IPR003374">
    <property type="entry name" value="ApbE-like_sf"/>
</dbReference>
<keyword evidence="4 11" id="KW-0285">Flavoprotein</keyword>
<dbReference type="EC" id="2.7.1.180" evidence="2 11"/>
<reference evidence="13" key="1">
    <citation type="journal article" date="2019" name="Int. J. Syst. Evol. Microbiol.">
        <title>The Global Catalogue of Microorganisms (GCM) 10K type strain sequencing project: providing services to taxonomists for standard genome sequencing and annotation.</title>
        <authorList>
            <consortium name="The Broad Institute Genomics Platform"/>
            <consortium name="The Broad Institute Genome Sequencing Center for Infectious Disease"/>
            <person name="Wu L."/>
            <person name="Ma J."/>
        </authorList>
    </citation>
    <scope>NUCLEOTIDE SEQUENCE [LARGE SCALE GENOMIC DNA]</scope>
    <source>
        <strain evidence="13">CGMCC 1.10832</strain>
    </source>
</reference>
<evidence type="ECO:0000256" key="11">
    <source>
        <dbReference type="PIRNR" id="PIRNR006268"/>
    </source>
</evidence>
<comment type="catalytic activity">
    <reaction evidence="10 11">
        <text>L-threonyl-[protein] + FAD = FMN-L-threonyl-[protein] + AMP + H(+)</text>
        <dbReference type="Rhea" id="RHEA:36847"/>
        <dbReference type="Rhea" id="RHEA-COMP:11060"/>
        <dbReference type="Rhea" id="RHEA-COMP:11061"/>
        <dbReference type="ChEBI" id="CHEBI:15378"/>
        <dbReference type="ChEBI" id="CHEBI:30013"/>
        <dbReference type="ChEBI" id="CHEBI:57692"/>
        <dbReference type="ChEBI" id="CHEBI:74257"/>
        <dbReference type="ChEBI" id="CHEBI:456215"/>
        <dbReference type="EC" id="2.7.1.180"/>
    </reaction>
</comment>
<dbReference type="EMBL" id="BMEC01000001">
    <property type="protein sequence ID" value="GGC22180.1"/>
    <property type="molecule type" value="Genomic_DNA"/>
</dbReference>
<accession>A0ABQ1LDL2</accession>
<evidence type="ECO:0000256" key="6">
    <source>
        <dbReference type="ARBA" id="ARBA00022723"/>
    </source>
</evidence>
<evidence type="ECO:0000256" key="8">
    <source>
        <dbReference type="ARBA" id="ARBA00022842"/>
    </source>
</evidence>
<comment type="similarity">
    <text evidence="11">Belongs to the ApbE family.</text>
</comment>
<keyword evidence="5 11" id="KW-0808">Transferase</keyword>
<evidence type="ECO:0000313" key="13">
    <source>
        <dbReference type="Proteomes" id="UP000636010"/>
    </source>
</evidence>
<dbReference type="PIRSF" id="PIRSF006268">
    <property type="entry name" value="ApbE"/>
    <property type="match status" value="1"/>
</dbReference>
<evidence type="ECO:0000256" key="1">
    <source>
        <dbReference type="ARBA" id="ARBA00001946"/>
    </source>
</evidence>
<evidence type="ECO:0000313" key="12">
    <source>
        <dbReference type="EMBL" id="GGC22180.1"/>
    </source>
</evidence>
<dbReference type="PANTHER" id="PTHR30040">
    <property type="entry name" value="THIAMINE BIOSYNTHESIS LIPOPROTEIN APBE"/>
    <property type="match status" value="1"/>
</dbReference>
<proteinExistence type="inferred from homology"/>
<organism evidence="12 13">
    <name type="scientific">Marivirga lumbricoides</name>
    <dbReference type="NCBI Taxonomy" id="1046115"/>
    <lineage>
        <taxon>Bacteria</taxon>
        <taxon>Pseudomonadati</taxon>
        <taxon>Bacteroidota</taxon>
        <taxon>Cytophagia</taxon>
        <taxon>Cytophagales</taxon>
        <taxon>Marivirgaceae</taxon>
        <taxon>Marivirga</taxon>
    </lineage>
</organism>
<keyword evidence="6 11" id="KW-0479">Metal-binding</keyword>